<evidence type="ECO:0000313" key="1">
    <source>
        <dbReference type="EMBL" id="KAJ4971667.1"/>
    </source>
</evidence>
<keyword evidence="2" id="KW-1185">Reference proteome</keyword>
<reference evidence="1" key="1">
    <citation type="journal article" date="2023" name="Plant J.">
        <title>The genome of the king protea, Protea cynaroides.</title>
        <authorList>
            <person name="Chang J."/>
            <person name="Duong T.A."/>
            <person name="Schoeman C."/>
            <person name="Ma X."/>
            <person name="Roodt D."/>
            <person name="Barker N."/>
            <person name="Li Z."/>
            <person name="Van de Peer Y."/>
            <person name="Mizrachi E."/>
        </authorList>
    </citation>
    <scope>NUCLEOTIDE SEQUENCE</scope>
    <source>
        <tissue evidence="1">Young leaves</tissue>
    </source>
</reference>
<dbReference type="PROSITE" id="PS51257">
    <property type="entry name" value="PROKAR_LIPOPROTEIN"/>
    <property type="match status" value="1"/>
</dbReference>
<dbReference type="AlphaFoldDB" id="A0A9Q0QTX8"/>
<dbReference type="Proteomes" id="UP001141806">
    <property type="component" value="Unassembled WGS sequence"/>
</dbReference>
<protein>
    <submittedName>
        <fullName evidence="1">Uncharacterized protein</fullName>
    </submittedName>
</protein>
<accession>A0A9Q0QTX8</accession>
<dbReference type="EMBL" id="JAMYWD010000005">
    <property type="protein sequence ID" value="KAJ4971667.1"/>
    <property type="molecule type" value="Genomic_DNA"/>
</dbReference>
<organism evidence="1 2">
    <name type="scientific">Protea cynaroides</name>
    <dbReference type="NCBI Taxonomy" id="273540"/>
    <lineage>
        <taxon>Eukaryota</taxon>
        <taxon>Viridiplantae</taxon>
        <taxon>Streptophyta</taxon>
        <taxon>Embryophyta</taxon>
        <taxon>Tracheophyta</taxon>
        <taxon>Spermatophyta</taxon>
        <taxon>Magnoliopsida</taxon>
        <taxon>Proteales</taxon>
        <taxon>Proteaceae</taxon>
        <taxon>Protea</taxon>
    </lineage>
</organism>
<proteinExistence type="predicted"/>
<gene>
    <name evidence="1" type="ORF">NE237_004766</name>
</gene>
<evidence type="ECO:0000313" key="2">
    <source>
        <dbReference type="Proteomes" id="UP001141806"/>
    </source>
</evidence>
<name>A0A9Q0QTX8_9MAGN</name>
<sequence length="208" mass="23071">MNRTLRNPHDLGEPENWFNSEMQAAILVVWFSSCVGQKDRDDIGRLPILPLVREASKGRNGSAKCSDVLCSSYLGDLVEESTKDASLSINERRSGPVLAGNGGMRVQLGPSSAKMGETEVQHVNNPMPSQRKTPQSQVVDYGNVANEGYERQQGAEGEREEMQMLMVGLGVPELMRTGVTVEARWRNESKLEMGIENEKGENCWDILF</sequence>
<comment type="caution">
    <text evidence="1">The sequence shown here is derived from an EMBL/GenBank/DDBJ whole genome shotgun (WGS) entry which is preliminary data.</text>
</comment>